<feature type="region of interest" description="Disordered" evidence="1">
    <location>
        <begin position="46"/>
        <end position="116"/>
    </location>
</feature>
<comment type="caution">
    <text evidence="2">The sequence shown here is derived from an EMBL/GenBank/DDBJ whole genome shotgun (WGS) entry which is preliminary data.</text>
</comment>
<dbReference type="EMBL" id="JACHJS010000001">
    <property type="protein sequence ID" value="MBB4963601.1"/>
    <property type="molecule type" value="Genomic_DNA"/>
</dbReference>
<sequence>MAAEAEQAKAVLHQVVDGAARLCAVVEKIISDATTLLTTLTGSARSPTIPQLARTPENPHPTPFSASPSVDDTSSVVPPERIERLRGELPDDVPPADRRPPGAPRPKTHGRWIGPDGRTHAVQSGEDGMYPESATALADLGFRRKLTRASDVEMKLAAHMRNHGIHSATLVINNTPCVGEFGCDRLVPVLLPAGATLTVHGANGFEKTYRGGAKPPWRKD</sequence>
<dbReference type="AlphaFoldDB" id="A0A7W7WTX7"/>
<keyword evidence="3" id="KW-1185">Reference proteome</keyword>
<evidence type="ECO:0000313" key="2">
    <source>
        <dbReference type="EMBL" id="MBB4963601.1"/>
    </source>
</evidence>
<evidence type="ECO:0000313" key="3">
    <source>
        <dbReference type="Proteomes" id="UP000542674"/>
    </source>
</evidence>
<protein>
    <recommendedName>
        <fullName evidence="4">Nucleic acid/nucleotide deaminase of polymorphic system toxin</fullName>
    </recommendedName>
</protein>
<dbReference type="Proteomes" id="UP000542674">
    <property type="component" value="Unassembled WGS sequence"/>
</dbReference>
<accession>A0A7W7WTX7</accession>
<name>A0A7W7WTX7_9PSEU</name>
<evidence type="ECO:0008006" key="4">
    <source>
        <dbReference type="Google" id="ProtNLM"/>
    </source>
</evidence>
<evidence type="ECO:0000256" key="1">
    <source>
        <dbReference type="SAM" id="MobiDB-lite"/>
    </source>
</evidence>
<dbReference type="Pfam" id="PF14428">
    <property type="entry name" value="DddA-like"/>
    <property type="match status" value="1"/>
</dbReference>
<organism evidence="2 3">
    <name type="scientific">Saccharothrix violaceirubra</name>
    <dbReference type="NCBI Taxonomy" id="413306"/>
    <lineage>
        <taxon>Bacteria</taxon>
        <taxon>Bacillati</taxon>
        <taxon>Actinomycetota</taxon>
        <taxon>Actinomycetes</taxon>
        <taxon>Pseudonocardiales</taxon>
        <taxon>Pseudonocardiaceae</taxon>
        <taxon>Saccharothrix</taxon>
    </lineage>
</organism>
<proteinExistence type="predicted"/>
<feature type="compositionally biased region" description="Basic and acidic residues" evidence="1">
    <location>
        <begin position="80"/>
        <end position="100"/>
    </location>
</feature>
<feature type="compositionally biased region" description="Low complexity" evidence="1">
    <location>
        <begin position="65"/>
        <end position="79"/>
    </location>
</feature>
<reference evidence="2 3" key="1">
    <citation type="submission" date="2020-08" db="EMBL/GenBank/DDBJ databases">
        <title>Sequencing the genomes of 1000 actinobacteria strains.</title>
        <authorList>
            <person name="Klenk H.-P."/>
        </authorList>
    </citation>
    <scope>NUCLEOTIDE SEQUENCE [LARGE SCALE GENOMIC DNA]</scope>
    <source>
        <strain evidence="2 3">DSM 45084</strain>
    </source>
</reference>
<dbReference type="InterPro" id="IPR032724">
    <property type="entry name" value="SCP1.201-like"/>
</dbReference>
<gene>
    <name evidence="2" type="ORF">F4559_000960</name>
</gene>